<reference evidence="2 3" key="1">
    <citation type="submission" date="2019-10" db="EMBL/GenBank/DDBJ databases">
        <title>Genome of the temperate Pseudomonas aerugionosa phage vB_Pae-SS2019XI.</title>
        <authorList>
            <person name="Hammerl J.A."/>
            <person name="Jaeckel C."/>
            <person name="Schnehle S."/>
            <person name="Schmoger S."/>
        </authorList>
    </citation>
    <scope>NUCLEOTIDE SEQUENCE [LARGE SCALE GENOMIC DNA]</scope>
</reference>
<organism evidence="2 3">
    <name type="scientific">Pseudomonas phage vB_Pae-SS2019XI</name>
    <dbReference type="NCBI Taxonomy" id="2660688"/>
    <lineage>
        <taxon>Viruses</taxon>
        <taxon>Duplodnaviria</taxon>
        <taxon>Heunggongvirae</taxon>
        <taxon>Uroviricota</taxon>
        <taxon>Caudoviricetes</taxon>
        <taxon>Casjensviridae</taxon>
        <taxon>Maxdohrnvirus</taxon>
        <taxon>Maxdohrnvirus SS2019XI</taxon>
    </lineage>
</organism>
<protein>
    <submittedName>
        <fullName evidence="2">Uncharacterized protein</fullName>
    </submittedName>
</protein>
<feature type="region of interest" description="Disordered" evidence="1">
    <location>
        <begin position="40"/>
        <end position="79"/>
    </location>
</feature>
<gene>
    <name evidence="2" type="ORF">vBPaeSS2019XI_028</name>
</gene>
<evidence type="ECO:0000313" key="2">
    <source>
        <dbReference type="EMBL" id="QIG56906.1"/>
    </source>
</evidence>
<keyword evidence="3" id="KW-1185">Reference proteome</keyword>
<name>A0A6G6XHD8_9CAUD</name>
<dbReference type="EMBL" id="MN536026">
    <property type="protein sequence ID" value="QIG56906.1"/>
    <property type="molecule type" value="Genomic_DNA"/>
</dbReference>
<evidence type="ECO:0000256" key="1">
    <source>
        <dbReference type="SAM" id="MobiDB-lite"/>
    </source>
</evidence>
<dbReference type="Proteomes" id="UP000502584">
    <property type="component" value="Segment"/>
</dbReference>
<evidence type="ECO:0000313" key="3">
    <source>
        <dbReference type="Proteomes" id="UP000502584"/>
    </source>
</evidence>
<sequence>MISSLLSRLQSALLTAFAVAAVLFGAYALGGRAARRAVEQKASRRQVEAAEDRRDVDVQIDRMPDGESAERLRDDWSRD</sequence>
<proteinExistence type="predicted"/>
<accession>A0A6G6XHD8</accession>